<evidence type="ECO:0000259" key="2">
    <source>
        <dbReference type="Pfam" id="PF08327"/>
    </source>
</evidence>
<evidence type="ECO:0000313" key="4">
    <source>
        <dbReference type="Proteomes" id="UP000474296"/>
    </source>
</evidence>
<protein>
    <submittedName>
        <fullName evidence="3">Activator of HSP90 ATPase</fullName>
    </submittedName>
</protein>
<proteinExistence type="inferred from homology"/>
<dbReference type="SUPFAM" id="SSF55961">
    <property type="entry name" value="Bet v1-like"/>
    <property type="match status" value="1"/>
</dbReference>
<organism evidence="3 4">
    <name type="scientific">Spongiivirga citrea</name>
    <dbReference type="NCBI Taxonomy" id="1481457"/>
    <lineage>
        <taxon>Bacteria</taxon>
        <taxon>Pseudomonadati</taxon>
        <taxon>Bacteroidota</taxon>
        <taxon>Flavobacteriia</taxon>
        <taxon>Flavobacteriales</taxon>
        <taxon>Flavobacteriaceae</taxon>
        <taxon>Spongiivirga</taxon>
    </lineage>
</organism>
<dbReference type="InterPro" id="IPR023393">
    <property type="entry name" value="START-like_dom_sf"/>
</dbReference>
<dbReference type="Gene3D" id="3.30.530.20">
    <property type="match status" value="1"/>
</dbReference>
<comment type="caution">
    <text evidence="3">The sequence shown here is derived from an EMBL/GenBank/DDBJ whole genome shotgun (WGS) entry which is preliminary data.</text>
</comment>
<accession>A0A6M0CN58</accession>
<keyword evidence="4" id="KW-1185">Reference proteome</keyword>
<gene>
    <name evidence="3" type="ORF">GWK10_14215</name>
</gene>
<dbReference type="Pfam" id="PF08327">
    <property type="entry name" value="AHSA1"/>
    <property type="match status" value="1"/>
</dbReference>
<reference evidence="3 4" key="1">
    <citation type="submission" date="2020-01" db="EMBL/GenBank/DDBJ databases">
        <title>Spongiivirga citrea KCTC 32990T.</title>
        <authorList>
            <person name="Wang G."/>
        </authorList>
    </citation>
    <scope>NUCLEOTIDE SEQUENCE [LARGE SCALE GENOMIC DNA]</scope>
    <source>
        <strain evidence="3 4">KCTC 32990</strain>
    </source>
</reference>
<dbReference type="InterPro" id="IPR013538">
    <property type="entry name" value="ASHA1/2-like_C"/>
</dbReference>
<dbReference type="RefSeq" id="WP_164033041.1">
    <property type="nucleotide sequence ID" value="NZ_JAABOQ010000005.1"/>
</dbReference>
<dbReference type="EMBL" id="JAABOQ010000005">
    <property type="protein sequence ID" value="NER18373.1"/>
    <property type="molecule type" value="Genomic_DNA"/>
</dbReference>
<name>A0A6M0CN58_9FLAO</name>
<evidence type="ECO:0000256" key="1">
    <source>
        <dbReference type="ARBA" id="ARBA00006817"/>
    </source>
</evidence>
<dbReference type="Proteomes" id="UP000474296">
    <property type="component" value="Unassembled WGS sequence"/>
</dbReference>
<comment type="similarity">
    <text evidence="1">Belongs to the AHA1 family.</text>
</comment>
<sequence length="153" mass="17376">MDYKNAPANCVLTIERAFDAPLDLVWEAWTKPEHIANWWSPGPMTMDIKKFDFEVEGDWEYSMMMDNGNEFIAKGRYVEISPKNRIVTTASFLPMTDGVTLVADFMEAGDKTEFTFKVVHPTPEYAKQQLDMGAMNGWGGVFEGLSKYLTQIA</sequence>
<dbReference type="AlphaFoldDB" id="A0A6M0CN58"/>
<feature type="domain" description="Activator of Hsp90 ATPase homologue 1/2-like C-terminal" evidence="2">
    <location>
        <begin position="19"/>
        <end position="149"/>
    </location>
</feature>
<evidence type="ECO:0000313" key="3">
    <source>
        <dbReference type="EMBL" id="NER18373.1"/>
    </source>
</evidence>